<dbReference type="KEGG" id="parq:DSM112329_02949"/>
<proteinExistence type="predicted"/>
<sequence>MVRGRRYAALAGQAISANFGPRTFPAAQTPTSTIYLEGAIFGMRRKRVTQIQLSSRGSRIGRFRVGQRLRAAAAGDPRLVCRPADAGAPHCTGPATKELHIWLGGDPIKSITISSGPMR</sequence>
<dbReference type="AlphaFoldDB" id="A0AAU7AXN6"/>
<reference evidence="1" key="1">
    <citation type="submission" date="2022-12" db="EMBL/GenBank/DDBJ databases">
        <title>Paraconexibacter alkalitolerans sp. nov. and Baekduia alba sp. nov., isolated from soil and emended description of the genera Paraconexibacter (Chun et al., 2020) and Baekduia (An et al., 2020).</title>
        <authorList>
            <person name="Vieira S."/>
            <person name="Huber K.J."/>
            <person name="Geppert A."/>
            <person name="Wolf J."/>
            <person name="Neumann-Schaal M."/>
            <person name="Muesken M."/>
            <person name="Overmann J."/>
        </authorList>
    </citation>
    <scope>NUCLEOTIDE SEQUENCE</scope>
    <source>
        <strain evidence="1">AEG42_29</strain>
    </source>
</reference>
<gene>
    <name evidence="1" type="ORF">DSM112329_02949</name>
</gene>
<name>A0AAU7AXN6_9ACTN</name>
<protein>
    <recommendedName>
        <fullName evidence="2">ASPIC/UnbV domain-containing protein</fullName>
    </recommendedName>
</protein>
<evidence type="ECO:0008006" key="2">
    <source>
        <dbReference type="Google" id="ProtNLM"/>
    </source>
</evidence>
<evidence type="ECO:0000313" key="1">
    <source>
        <dbReference type="EMBL" id="XAY06087.1"/>
    </source>
</evidence>
<organism evidence="1">
    <name type="scientific">Paraconexibacter sp. AEG42_29</name>
    <dbReference type="NCBI Taxonomy" id="2997339"/>
    <lineage>
        <taxon>Bacteria</taxon>
        <taxon>Bacillati</taxon>
        <taxon>Actinomycetota</taxon>
        <taxon>Thermoleophilia</taxon>
        <taxon>Solirubrobacterales</taxon>
        <taxon>Paraconexibacteraceae</taxon>
        <taxon>Paraconexibacter</taxon>
    </lineage>
</organism>
<accession>A0AAU7AXN6</accession>
<dbReference type="EMBL" id="CP114014">
    <property type="protein sequence ID" value="XAY06087.1"/>
    <property type="molecule type" value="Genomic_DNA"/>
</dbReference>